<feature type="region of interest" description="Disordered" evidence="1">
    <location>
        <begin position="154"/>
        <end position="179"/>
    </location>
</feature>
<dbReference type="AlphaFoldDB" id="A0A9D4B843"/>
<organism evidence="2 3">
    <name type="scientific">Mauremys mutica</name>
    <name type="common">yellowpond turtle</name>
    <dbReference type="NCBI Taxonomy" id="74926"/>
    <lineage>
        <taxon>Eukaryota</taxon>
        <taxon>Metazoa</taxon>
        <taxon>Chordata</taxon>
        <taxon>Craniata</taxon>
        <taxon>Vertebrata</taxon>
        <taxon>Euteleostomi</taxon>
        <taxon>Archelosauria</taxon>
        <taxon>Testudinata</taxon>
        <taxon>Testudines</taxon>
        <taxon>Cryptodira</taxon>
        <taxon>Durocryptodira</taxon>
        <taxon>Testudinoidea</taxon>
        <taxon>Geoemydidae</taxon>
        <taxon>Geoemydinae</taxon>
        <taxon>Mauremys</taxon>
    </lineage>
</organism>
<comment type="caution">
    <text evidence="2">The sequence shown here is derived from an EMBL/GenBank/DDBJ whole genome shotgun (WGS) entry which is preliminary data.</text>
</comment>
<feature type="region of interest" description="Disordered" evidence="1">
    <location>
        <begin position="1"/>
        <end position="60"/>
    </location>
</feature>
<gene>
    <name evidence="2" type="ORF">KIL84_014230</name>
</gene>
<name>A0A9D4B843_9SAUR</name>
<proteinExistence type="predicted"/>
<protein>
    <submittedName>
        <fullName evidence="2">Uncharacterized protein</fullName>
    </submittedName>
</protein>
<dbReference type="EMBL" id="JAHDVG010000465">
    <property type="protein sequence ID" value="KAH1183614.1"/>
    <property type="molecule type" value="Genomic_DNA"/>
</dbReference>
<keyword evidence="3" id="KW-1185">Reference proteome</keyword>
<sequence>MGGGGEKRNQCLPSGPGSGCAPETRENAQGAKAWDERELTWLRDSPPPGGKNRAEQGTFPATTLLRQEWRAQSREMAARDCWGSRASVLLPSPEGRGFAIMLQRLEHSGPGEPKPAGSFGPRRHLPIQFRVRNPQRTPGFALHASSEQLRKLRLQETGPTARQRLRLRSSVLSSPHTHP</sequence>
<feature type="compositionally biased region" description="Low complexity" evidence="1">
    <location>
        <begin position="168"/>
        <end position="179"/>
    </location>
</feature>
<evidence type="ECO:0000313" key="2">
    <source>
        <dbReference type="EMBL" id="KAH1183614.1"/>
    </source>
</evidence>
<accession>A0A9D4B843</accession>
<reference evidence="2" key="1">
    <citation type="submission" date="2021-09" db="EMBL/GenBank/DDBJ databases">
        <title>The genome of Mauremys mutica provides insights into the evolution of semi-aquatic lifestyle.</title>
        <authorList>
            <person name="Gong S."/>
            <person name="Gao Y."/>
        </authorList>
    </citation>
    <scope>NUCLEOTIDE SEQUENCE</scope>
    <source>
        <strain evidence="2">MM-2020</strain>
        <tissue evidence="2">Muscle</tissue>
    </source>
</reference>
<evidence type="ECO:0000256" key="1">
    <source>
        <dbReference type="SAM" id="MobiDB-lite"/>
    </source>
</evidence>
<evidence type="ECO:0000313" key="3">
    <source>
        <dbReference type="Proteomes" id="UP000827986"/>
    </source>
</evidence>
<dbReference type="Proteomes" id="UP000827986">
    <property type="component" value="Unassembled WGS sequence"/>
</dbReference>